<reference evidence="9 10" key="1">
    <citation type="submission" date="2018-11" db="EMBL/GenBank/DDBJ databases">
        <title>Genome sequencing and assembly of Clostridium tagluense strain A121.</title>
        <authorList>
            <person name="Murakami T."/>
            <person name="Segawa T."/>
            <person name="Shcherbakova V.A."/>
            <person name="Mori H."/>
            <person name="Yoshimura Y."/>
        </authorList>
    </citation>
    <scope>NUCLEOTIDE SEQUENCE [LARGE SCALE GENOMIC DNA]</scope>
    <source>
        <strain evidence="9 10">A121</strain>
    </source>
</reference>
<gene>
    <name evidence="9" type="primary">lplA1</name>
    <name evidence="9" type="ORF">Ctaglu_22500</name>
</gene>
<dbReference type="CDD" id="cd16443">
    <property type="entry name" value="LplA"/>
    <property type="match status" value="1"/>
</dbReference>
<protein>
    <recommendedName>
        <fullName evidence="3">lipoate--protein ligase</fullName>
        <ecNumber evidence="3">6.3.1.20</ecNumber>
    </recommendedName>
</protein>
<dbReference type="InterPro" id="IPR004143">
    <property type="entry name" value="BPL_LPL_catalytic"/>
</dbReference>
<dbReference type="SUPFAM" id="SSF55681">
    <property type="entry name" value="Class II aaRS and biotin synthetases"/>
    <property type="match status" value="1"/>
</dbReference>
<feature type="domain" description="BPL/LPL catalytic" evidence="8">
    <location>
        <begin position="24"/>
        <end position="211"/>
    </location>
</feature>
<accession>A0A401UM64</accession>
<evidence type="ECO:0000256" key="7">
    <source>
        <dbReference type="ARBA" id="ARBA00048037"/>
    </source>
</evidence>
<proteinExistence type="predicted"/>
<comment type="pathway">
    <text evidence="2">Protein modification; protein lipoylation via exogenous pathway; protein N(6)-(lipoyl)lysine from lipoate: step 1/2.</text>
</comment>
<evidence type="ECO:0000259" key="8">
    <source>
        <dbReference type="PROSITE" id="PS51733"/>
    </source>
</evidence>
<evidence type="ECO:0000256" key="1">
    <source>
        <dbReference type="ARBA" id="ARBA00005085"/>
    </source>
</evidence>
<dbReference type="UniPathway" id="UPA00537">
    <property type="reaction ID" value="UER00594"/>
</dbReference>
<evidence type="ECO:0000256" key="6">
    <source>
        <dbReference type="ARBA" id="ARBA00022840"/>
    </source>
</evidence>
<evidence type="ECO:0000313" key="9">
    <source>
        <dbReference type="EMBL" id="GCD10627.1"/>
    </source>
</evidence>
<evidence type="ECO:0000256" key="2">
    <source>
        <dbReference type="ARBA" id="ARBA00005124"/>
    </source>
</evidence>
<dbReference type="PROSITE" id="PS51733">
    <property type="entry name" value="BPL_LPL_CATALYTIC"/>
    <property type="match status" value="1"/>
</dbReference>
<evidence type="ECO:0000256" key="5">
    <source>
        <dbReference type="ARBA" id="ARBA00022741"/>
    </source>
</evidence>
<dbReference type="Pfam" id="PF21948">
    <property type="entry name" value="LplA-B_cat"/>
    <property type="match status" value="1"/>
</dbReference>
<dbReference type="RefSeq" id="WP_125001582.1">
    <property type="nucleotide sequence ID" value="NZ_BHYK01000011.1"/>
</dbReference>
<dbReference type="Proteomes" id="UP000287872">
    <property type="component" value="Unassembled WGS sequence"/>
</dbReference>
<organism evidence="9 10">
    <name type="scientific">Clostridium tagluense</name>
    <dbReference type="NCBI Taxonomy" id="360422"/>
    <lineage>
        <taxon>Bacteria</taxon>
        <taxon>Bacillati</taxon>
        <taxon>Bacillota</taxon>
        <taxon>Clostridia</taxon>
        <taxon>Eubacteriales</taxon>
        <taxon>Clostridiaceae</taxon>
        <taxon>Clostridium</taxon>
    </lineage>
</organism>
<dbReference type="GO" id="GO:0009249">
    <property type="term" value="P:protein lipoylation"/>
    <property type="evidence" value="ECO:0007669"/>
    <property type="project" value="InterPro"/>
</dbReference>
<dbReference type="EC" id="6.3.1.20" evidence="3"/>
<dbReference type="PANTHER" id="PTHR12561">
    <property type="entry name" value="LIPOATE-PROTEIN LIGASE"/>
    <property type="match status" value="1"/>
</dbReference>
<comment type="pathway">
    <text evidence="1">Protein modification; protein lipoylation via exogenous pathway; protein N(6)-(lipoyl)lysine from lipoate: step 2/2.</text>
</comment>
<dbReference type="OrthoDB" id="9788148at2"/>
<name>A0A401UM64_9CLOT</name>
<dbReference type="AlphaFoldDB" id="A0A401UM64"/>
<dbReference type="FunFam" id="3.30.930.10:FF:000072">
    <property type="entry name" value="Lipoate--protein ligase"/>
    <property type="match status" value="1"/>
</dbReference>
<dbReference type="EMBL" id="BHYK01000011">
    <property type="protein sequence ID" value="GCD10627.1"/>
    <property type="molecule type" value="Genomic_DNA"/>
</dbReference>
<dbReference type="Gene3D" id="3.30.390.50">
    <property type="entry name" value="CO dehydrogenase flavoprotein, C-terminal domain"/>
    <property type="match status" value="1"/>
</dbReference>
<dbReference type="GO" id="GO:0017118">
    <property type="term" value="F:lipoyltransferase activity"/>
    <property type="evidence" value="ECO:0007669"/>
    <property type="project" value="TreeGrafter"/>
</dbReference>
<keyword evidence="10" id="KW-1185">Reference proteome</keyword>
<dbReference type="GO" id="GO:0005737">
    <property type="term" value="C:cytoplasm"/>
    <property type="evidence" value="ECO:0007669"/>
    <property type="project" value="TreeGrafter"/>
</dbReference>
<dbReference type="GO" id="GO:0005524">
    <property type="term" value="F:ATP binding"/>
    <property type="evidence" value="ECO:0007669"/>
    <property type="project" value="UniProtKB-KW"/>
</dbReference>
<dbReference type="InterPro" id="IPR004562">
    <property type="entry name" value="LipoylTrfase_LipoateP_Ligase"/>
</dbReference>
<dbReference type="PANTHER" id="PTHR12561:SF3">
    <property type="entry name" value="LIPOYLTRANSFERASE 1, MITOCHONDRIAL"/>
    <property type="match status" value="1"/>
</dbReference>
<dbReference type="Gene3D" id="3.30.930.10">
    <property type="entry name" value="Bira Bifunctional Protein, Domain 2"/>
    <property type="match status" value="1"/>
</dbReference>
<evidence type="ECO:0000256" key="4">
    <source>
        <dbReference type="ARBA" id="ARBA00022598"/>
    </source>
</evidence>
<sequence>MVYLDNDCTNPYFNLALEEYLLRQKNDEYFVLWRNEPCIVVGKNQNTLSEINEEYIKKHSIKVVRRQSGGGAVFHDLGNLNFTFIVQDDGKKFNDFETFVIPIIGVLKELGIKAEFSGRNDLLIEGKKFSGNAQCKYKNRVMHHGTLLFSSDIVNLSDALISKPLKFSDKAVKSVASRITNINEYLKKPLNVINFKDKIFEYITKTQQDKTITTLNKQEILEVENMVKTKYETWQWNFGESPKYNFYNEKKFSCGAIELSIDVEKGVMKQVRIFGDFFGVENIKDIEKALTDKKHNTQEIDSVLDKISMKEYFGNVTKEELLSLFFVESI</sequence>
<comment type="caution">
    <text evidence="9">The sequence shown here is derived from an EMBL/GenBank/DDBJ whole genome shotgun (WGS) entry which is preliminary data.</text>
</comment>
<dbReference type="SUPFAM" id="SSF82649">
    <property type="entry name" value="SufE/NifU"/>
    <property type="match status" value="1"/>
</dbReference>
<keyword evidence="4 9" id="KW-0436">Ligase</keyword>
<evidence type="ECO:0000256" key="3">
    <source>
        <dbReference type="ARBA" id="ARBA00012367"/>
    </source>
</evidence>
<keyword evidence="5" id="KW-0547">Nucleotide-binding</keyword>
<comment type="catalytic activity">
    <reaction evidence="7">
        <text>L-lysyl-[lipoyl-carrier protein] + (R)-lipoate + ATP = N(6)-[(R)-lipoyl]-L-lysyl-[lipoyl-carrier protein] + AMP + diphosphate + H(+)</text>
        <dbReference type="Rhea" id="RHEA:49288"/>
        <dbReference type="Rhea" id="RHEA-COMP:10500"/>
        <dbReference type="Rhea" id="RHEA-COMP:10502"/>
        <dbReference type="ChEBI" id="CHEBI:15378"/>
        <dbReference type="ChEBI" id="CHEBI:29969"/>
        <dbReference type="ChEBI" id="CHEBI:30616"/>
        <dbReference type="ChEBI" id="CHEBI:33019"/>
        <dbReference type="ChEBI" id="CHEBI:83088"/>
        <dbReference type="ChEBI" id="CHEBI:83099"/>
        <dbReference type="ChEBI" id="CHEBI:456215"/>
        <dbReference type="EC" id="6.3.1.20"/>
    </reaction>
</comment>
<dbReference type="InterPro" id="IPR045864">
    <property type="entry name" value="aa-tRNA-synth_II/BPL/LPL"/>
</dbReference>
<dbReference type="GO" id="GO:0016979">
    <property type="term" value="F:lipoate-protein ligase activity"/>
    <property type="evidence" value="ECO:0007669"/>
    <property type="project" value="UniProtKB-EC"/>
</dbReference>
<keyword evidence="6" id="KW-0067">ATP-binding</keyword>
<dbReference type="NCBIfam" id="TIGR00545">
    <property type="entry name" value="lipoyltrans"/>
    <property type="match status" value="1"/>
</dbReference>
<dbReference type="InterPro" id="IPR019491">
    <property type="entry name" value="Lipoate_protein_ligase_C"/>
</dbReference>
<dbReference type="Pfam" id="PF10437">
    <property type="entry name" value="Lip_prot_lig_C"/>
    <property type="match status" value="1"/>
</dbReference>
<evidence type="ECO:0000313" key="10">
    <source>
        <dbReference type="Proteomes" id="UP000287872"/>
    </source>
</evidence>